<organism evidence="2 3">
    <name type="scientific">Citricoccus parietis</name>
    <dbReference type="NCBI Taxonomy" id="592307"/>
    <lineage>
        <taxon>Bacteria</taxon>
        <taxon>Bacillati</taxon>
        <taxon>Actinomycetota</taxon>
        <taxon>Actinomycetes</taxon>
        <taxon>Micrococcales</taxon>
        <taxon>Micrococcaceae</taxon>
        <taxon>Citricoccus</taxon>
    </lineage>
</organism>
<protein>
    <submittedName>
        <fullName evidence="2">Uncharacterized protein</fullName>
    </submittedName>
</protein>
<keyword evidence="3" id="KW-1185">Reference proteome</keyword>
<comment type="caution">
    <text evidence="2">The sequence shown here is derived from an EMBL/GenBank/DDBJ whole genome shotgun (WGS) entry which is preliminary data.</text>
</comment>
<gene>
    <name evidence="2" type="ORF">ACFFX0_09635</name>
</gene>
<name>A0ABV5FXN6_9MICC</name>
<reference evidence="2 3" key="1">
    <citation type="submission" date="2024-09" db="EMBL/GenBank/DDBJ databases">
        <authorList>
            <person name="Sun Q."/>
            <person name="Mori K."/>
        </authorList>
    </citation>
    <scope>NUCLEOTIDE SEQUENCE [LARGE SCALE GENOMIC DNA]</scope>
    <source>
        <strain evidence="2 3">CCM 7609</strain>
    </source>
</reference>
<proteinExistence type="predicted"/>
<dbReference type="Proteomes" id="UP001589575">
    <property type="component" value="Unassembled WGS sequence"/>
</dbReference>
<feature type="compositionally biased region" description="Low complexity" evidence="1">
    <location>
        <begin position="26"/>
        <end position="49"/>
    </location>
</feature>
<feature type="region of interest" description="Disordered" evidence="1">
    <location>
        <begin position="18"/>
        <end position="49"/>
    </location>
</feature>
<sequence length="70" mass="6621">MPRPCPSASGTTAIVCTSASGGTHISPQYPSTTPAASPASASPSASVPASIRATVSVAVPGPASGPTTTR</sequence>
<evidence type="ECO:0000313" key="3">
    <source>
        <dbReference type="Proteomes" id="UP001589575"/>
    </source>
</evidence>
<accession>A0ABV5FXN6</accession>
<evidence type="ECO:0000313" key="2">
    <source>
        <dbReference type="EMBL" id="MFB9071446.1"/>
    </source>
</evidence>
<evidence type="ECO:0000256" key="1">
    <source>
        <dbReference type="SAM" id="MobiDB-lite"/>
    </source>
</evidence>
<dbReference type="EMBL" id="JBHMFI010000001">
    <property type="protein sequence ID" value="MFB9071446.1"/>
    <property type="molecule type" value="Genomic_DNA"/>
</dbReference>